<feature type="domain" description="Reverse transcriptase" evidence="2">
    <location>
        <begin position="129"/>
        <end position="306"/>
    </location>
</feature>
<dbReference type="Gene3D" id="3.30.70.270">
    <property type="match status" value="2"/>
</dbReference>
<dbReference type="SUPFAM" id="SSF56672">
    <property type="entry name" value="DNA/RNA polymerases"/>
    <property type="match status" value="1"/>
</dbReference>
<dbReference type="PROSITE" id="PS50994">
    <property type="entry name" value="INTEGRASE"/>
    <property type="match status" value="1"/>
</dbReference>
<evidence type="ECO:0000313" key="4">
    <source>
        <dbReference type="EMBL" id="KAG7296884.1"/>
    </source>
</evidence>
<dbReference type="InterPro" id="IPR041588">
    <property type="entry name" value="Integrase_H2C2"/>
</dbReference>
<dbReference type="PROSITE" id="PS50878">
    <property type="entry name" value="RT_POL"/>
    <property type="match status" value="1"/>
</dbReference>
<dbReference type="CDD" id="cd09274">
    <property type="entry name" value="RNase_HI_RT_Ty3"/>
    <property type="match status" value="1"/>
</dbReference>
<dbReference type="Gene3D" id="3.10.10.10">
    <property type="entry name" value="HIV Type 1 Reverse Transcriptase, subunit A, domain 1"/>
    <property type="match status" value="1"/>
</dbReference>
<dbReference type="InterPro" id="IPR000477">
    <property type="entry name" value="RT_dom"/>
</dbReference>
<evidence type="ECO:0000256" key="1">
    <source>
        <dbReference type="ARBA" id="ARBA00012493"/>
    </source>
</evidence>
<evidence type="ECO:0000259" key="3">
    <source>
        <dbReference type="PROSITE" id="PS50994"/>
    </source>
</evidence>
<evidence type="ECO:0000313" key="5">
    <source>
        <dbReference type="Proteomes" id="UP000823941"/>
    </source>
</evidence>
<dbReference type="Gene3D" id="3.30.420.10">
    <property type="entry name" value="Ribonuclease H-like superfamily/Ribonuclease H"/>
    <property type="match status" value="1"/>
</dbReference>
<dbReference type="PANTHER" id="PTHR37984:SF7">
    <property type="entry name" value="INTEGRASE CATALYTIC DOMAIN-CONTAINING PROTEIN"/>
    <property type="match status" value="1"/>
</dbReference>
<dbReference type="InterPro" id="IPR050951">
    <property type="entry name" value="Retrovirus_Pol_polyprotein"/>
</dbReference>
<gene>
    <name evidence="4" type="ORF">JYU34_019744</name>
</gene>
<organism evidence="4 5">
    <name type="scientific">Plutella xylostella</name>
    <name type="common">Diamondback moth</name>
    <name type="synonym">Plutella maculipennis</name>
    <dbReference type="NCBI Taxonomy" id="51655"/>
    <lineage>
        <taxon>Eukaryota</taxon>
        <taxon>Metazoa</taxon>
        <taxon>Ecdysozoa</taxon>
        <taxon>Arthropoda</taxon>
        <taxon>Hexapoda</taxon>
        <taxon>Insecta</taxon>
        <taxon>Pterygota</taxon>
        <taxon>Neoptera</taxon>
        <taxon>Endopterygota</taxon>
        <taxon>Lepidoptera</taxon>
        <taxon>Glossata</taxon>
        <taxon>Ditrysia</taxon>
        <taxon>Yponomeutoidea</taxon>
        <taxon>Plutellidae</taxon>
        <taxon>Plutella</taxon>
    </lineage>
</organism>
<dbReference type="PANTHER" id="PTHR37984">
    <property type="entry name" value="PROTEIN CBG26694"/>
    <property type="match status" value="1"/>
</dbReference>
<dbReference type="SUPFAM" id="SSF53098">
    <property type="entry name" value="Ribonuclease H-like"/>
    <property type="match status" value="1"/>
</dbReference>
<dbReference type="InterPro" id="IPR041577">
    <property type="entry name" value="RT_RNaseH_2"/>
</dbReference>
<dbReference type="InterPro" id="IPR043128">
    <property type="entry name" value="Rev_trsase/Diguanyl_cyclase"/>
</dbReference>
<accession>A0ABQ7PWL8</accession>
<dbReference type="Pfam" id="PF17919">
    <property type="entry name" value="RT_RNaseH_2"/>
    <property type="match status" value="1"/>
</dbReference>
<dbReference type="EMBL" id="JAHIBW010000027">
    <property type="protein sequence ID" value="KAG7296884.1"/>
    <property type="molecule type" value="Genomic_DNA"/>
</dbReference>
<dbReference type="Proteomes" id="UP000823941">
    <property type="component" value="Chromosome 27"/>
</dbReference>
<evidence type="ECO:0000259" key="2">
    <source>
        <dbReference type="PROSITE" id="PS50878"/>
    </source>
</evidence>
<protein>
    <recommendedName>
        <fullName evidence="1">RNA-directed DNA polymerase</fullName>
        <ecNumber evidence="1">2.7.7.49</ecNumber>
    </recommendedName>
</protein>
<keyword evidence="5" id="KW-1185">Reference proteome</keyword>
<proteinExistence type="predicted"/>
<dbReference type="EC" id="2.7.7.49" evidence="1"/>
<dbReference type="InterPro" id="IPR012337">
    <property type="entry name" value="RNaseH-like_sf"/>
</dbReference>
<name>A0ABQ7PWL8_PLUXY</name>
<dbReference type="Pfam" id="PF00078">
    <property type="entry name" value="RVT_1"/>
    <property type="match status" value="1"/>
</dbReference>
<comment type="caution">
    <text evidence="4">The sequence shown here is derived from an EMBL/GenBank/DDBJ whole genome shotgun (WGS) entry which is preliminary data.</text>
</comment>
<dbReference type="CDD" id="cd01647">
    <property type="entry name" value="RT_LTR"/>
    <property type="match status" value="1"/>
</dbReference>
<dbReference type="InterPro" id="IPR036397">
    <property type="entry name" value="RNaseH_sf"/>
</dbReference>
<dbReference type="Pfam" id="PF00665">
    <property type="entry name" value="rve"/>
    <property type="match status" value="1"/>
</dbReference>
<sequence>MSETTIVLEAFGGTQIRPVGKRCIKIYHNEEIFETEFIIVNQKVRPILGLSSLIELELLNNNVNTIKSNEDKNSIINKNVELFQGVGEFSEPLELHTQPGTRPVVRPSRRIPHAIKERLREKLESLVNLQIISKVEHPSSFVSNLVIREKKDGTLRICLDPKDLNEVLLREYYLIPTLEEIIPNLCNKNIFSVLDLSEGFYNIKLTKESSDLCTFNSPFGCYKFNRLPFGLSVAPEIFQKYNERAFGDIPGVIIYCDDLLLCADSEAEHDAILKQVFERAKLYNVKFNKRKFQYKLTEVKYFGHIFSKKGMKIDPERIQAIANIKSPTKVKELQIFLGMVNYLRRFVPQLADLAAPLQLLLKKNVEWLWSDVHEAVFNKLKEKISQAPVLQNFDPKLPIVIQCDASKDGLGCCLLQNDKPVCFASRSLTSAERNFSQIEKELLSVVWATRKFHYYIYGQKCIVVNDHKPLESLLKKHIHEVPSPRLQRLKLKLLRYDLEFKYLKGKLMYIADLLSRAFTECDDTDDSYMHEVVHCVGLANYLQCTEEQKHELITETSKDSEISKVIEYTKSGWPAKIKLQPDIIQRYYKLRSELTIDENLLFFNNRLIIPKSLRVDIIKKLHEGHLGMTKLKQLARKLYYWPKIDEQLEWYVKSCSVCQMYQNNNVKEPLLSHEIPSLPFSKIGVDIMELKNKNYLVMYDYFSKWLEIKHINNKTSKSIINALIEVFCTLGIPLEIVSDHVPFDSREVREFAREWGCKFTFSSPRYPQSNGMAERAVQIAKKMLKKCNDDKSDYRLALLQYRSSPVCGTNFSPAELLMSRNLRTKVPVSHTYLKPKLNKNIETDFNKIKSRSNRNYNCNTRIKAPFIVGQNIWFKKDVNINKWLPGTIYKCNDFRSYDLIDYNGVRYTRTSYHLRPQ</sequence>
<dbReference type="Pfam" id="PF17921">
    <property type="entry name" value="Integrase_H2C2"/>
    <property type="match status" value="1"/>
</dbReference>
<reference evidence="4 5" key="1">
    <citation type="submission" date="2021-06" db="EMBL/GenBank/DDBJ databases">
        <title>A haploid diamondback moth (Plutella xylostella L.) genome assembly resolves 31 chromosomes and identifies a diamide resistance mutation.</title>
        <authorList>
            <person name="Ward C.M."/>
            <person name="Perry K.D."/>
            <person name="Baker G."/>
            <person name="Powis K."/>
            <person name="Heckel D.G."/>
            <person name="Baxter S.W."/>
        </authorList>
    </citation>
    <scope>NUCLEOTIDE SEQUENCE [LARGE SCALE GENOMIC DNA]</scope>
    <source>
        <strain evidence="4 5">LV</strain>
        <tissue evidence="4">Single pupa</tissue>
    </source>
</reference>
<feature type="domain" description="Integrase catalytic" evidence="3">
    <location>
        <begin position="675"/>
        <end position="835"/>
    </location>
</feature>
<dbReference type="InterPro" id="IPR043502">
    <property type="entry name" value="DNA/RNA_pol_sf"/>
</dbReference>
<dbReference type="InterPro" id="IPR001584">
    <property type="entry name" value="Integrase_cat-core"/>
</dbReference>
<dbReference type="Gene3D" id="1.10.340.70">
    <property type="match status" value="1"/>
</dbReference>